<dbReference type="HOGENOM" id="CLU_142990_2_0_1"/>
<dbReference type="InParanoid" id="A0A0C3P6G1"/>
<reference evidence="2" key="2">
    <citation type="submission" date="2015-01" db="EMBL/GenBank/DDBJ databases">
        <title>Evolutionary Origins and Diversification of the Mycorrhizal Mutualists.</title>
        <authorList>
            <consortium name="DOE Joint Genome Institute"/>
            <consortium name="Mycorrhizal Genomics Consortium"/>
            <person name="Kohler A."/>
            <person name="Kuo A."/>
            <person name="Nagy L.G."/>
            <person name="Floudas D."/>
            <person name="Copeland A."/>
            <person name="Barry K.W."/>
            <person name="Cichocki N."/>
            <person name="Veneault-Fourrey C."/>
            <person name="LaButti K."/>
            <person name="Lindquist E.A."/>
            <person name="Lipzen A."/>
            <person name="Lundell T."/>
            <person name="Morin E."/>
            <person name="Murat C."/>
            <person name="Riley R."/>
            <person name="Ohm R."/>
            <person name="Sun H."/>
            <person name="Tunlid A."/>
            <person name="Henrissat B."/>
            <person name="Grigoriev I.V."/>
            <person name="Hibbett D.S."/>
            <person name="Martin F."/>
        </authorList>
    </citation>
    <scope>NUCLEOTIDE SEQUENCE [LARGE SCALE GENOMIC DNA]</scope>
    <source>
        <strain evidence="2">Marx 270</strain>
    </source>
</reference>
<feature type="non-terminal residue" evidence="1">
    <location>
        <position position="57"/>
    </location>
</feature>
<accession>A0A0C3P6G1</accession>
<dbReference type="OrthoDB" id="4743193at2759"/>
<gene>
    <name evidence="1" type="ORF">M404DRAFT_75723</name>
</gene>
<reference evidence="1 2" key="1">
    <citation type="submission" date="2014-04" db="EMBL/GenBank/DDBJ databases">
        <authorList>
            <consortium name="DOE Joint Genome Institute"/>
            <person name="Kuo A."/>
            <person name="Kohler A."/>
            <person name="Costa M.D."/>
            <person name="Nagy L.G."/>
            <person name="Floudas D."/>
            <person name="Copeland A."/>
            <person name="Barry K.W."/>
            <person name="Cichocki N."/>
            <person name="Veneault-Fourrey C."/>
            <person name="LaButti K."/>
            <person name="Lindquist E.A."/>
            <person name="Lipzen A."/>
            <person name="Lundell T."/>
            <person name="Morin E."/>
            <person name="Murat C."/>
            <person name="Sun H."/>
            <person name="Tunlid A."/>
            <person name="Henrissat B."/>
            <person name="Grigoriev I.V."/>
            <person name="Hibbett D.S."/>
            <person name="Martin F."/>
            <person name="Nordberg H.P."/>
            <person name="Cantor M.N."/>
            <person name="Hua S.X."/>
        </authorList>
    </citation>
    <scope>NUCLEOTIDE SEQUENCE [LARGE SCALE GENOMIC DNA]</scope>
    <source>
        <strain evidence="1 2">Marx 270</strain>
    </source>
</reference>
<name>A0A0C3P6G1_PISTI</name>
<sequence>KKVVIISVLVQNTNQQANYLQSMLSIFLQSAHTPQKVVETLACMGLSISITSINSAI</sequence>
<protein>
    <submittedName>
        <fullName evidence="1">Uncharacterized protein</fullName>
    </submittedName>
</protein>
<evidence type="ECO:0000313" key="2">
    <source>
        <dbReference type="Proteomes" id="UP000054217"/>
    </source>
</evidence>
<dbReference type="Proteomes" id="UP000054217">
    <property type="component" value="Unassembled WGS sequence"/>
</dbReference>
<feature type="non-terminal residue" evidence="1">
    <location>
        <position position="1"/>
    </location>
</feature>
<dbReference type="EMBL" id="KN831979">
    <property type="protein sequence ID" value="KIO02944.1"/>
    <property type="molecule type" value="Genomic_DNA"/>
</dbReference>
<keyword evidence="2" id="KW-1185">Reference proteome</keyword>
<evidence type="ECO:0000313" key="1">
    <source>
        <dbReference type="EMBL" id="KIO02944.1"/>
    </source>
</evidence>
<proteinExistence type="predicted"/>
<dbReference type="STRING" id="870435.A0A0C3P6G1"/>
<organism evidence="1 2">
    <name type="scientific">Pisolithus tinctorius Marx 270</name>
    <dbReference type="NCBI Taxonomy" id="870435"/>
    <lineage>
        <taxon>Eukaryota</taxon>
        <taxon>Fungi</taxon>
        <taxon>Dikarya</taxon>
        <taxon>Basidiomycota</taxon>
        <taxon>Agaricomycotina</taxon>
        <taxon>Agaricomycetes</taxon>
        <taxon>Agaricomycetidae</taxon>
        <taxon>Boletales</taxon>
        <taxon>Sclerodermatineae</taxon>
        <taxon>Pisolithaceae</taxon>
        <taxon>Pisolithus</taxon>
    </lineage>
</organism>
<dbReference type="AlphaFoldDB" id="A0A0C3P6G1"/>